<dbReference type="GO" id="GO:0006535">
    <property type="term" value="P:cysteine biosynthetic process from serine"/>
    <property type="evidence" value="ECO:0007669"/>
    <property type="project" value="TreeGrafter"/>
</dbReference>
<dbReference type="PROSITE" id="PS00868">
    <property type="entry name" value="CYS_MET_METAB_PP"/>
    <property type="match status" value="1"/>
</dbReference>
<dbReference type="InterPro" id="IPR006235">
    <property type="entry name" value="OAc-hSer/O-AcSer_sulfhydrylase"/>
</dbReference>
<dbReference type="SUPFAM" id="SSF53383">
    <property type="entry name" value="PLP-dependent transferases"/>
    <property type="match status" value="1"/>
</dbReference>
<dbReference type="GO" id="GO:0005737">
    <property type="term" value="C:cytoplasm"/>
    <property type="evidence" value="ECO:0007669"/>
    <property type="project" value="TreeGrafter"/>
</dbReference>
<comment type="cofactor">
    <cofactor evidence="1 6">
        <name>pyridoxal 5'-phosphate</name>
        <dbReference type="ChEBI" id="CHEBI:597326"/>
    </cofactor>
</comment>
<dbReference type="PANTHER" id="PTHR43797:SF2">
    <property type="entry name" value="HOMOCYSTEINE_CYSTEINE SYNTHASE"/>
    <property type="match status" value="1"/>
</dbReference>
<comment type="caution">
    <text evidence="7">The sequence shown here is derived from an EMBL/GenBank/DDBJ whole genome shotgun (WGS) entry which is preliminary data.</text>
</comment>
<dbReference type="InterPro" id="IPR015424">
    <property type="entry name" value="PyrdxlP-dep_Trfase"/>
</dbReference>
<dbReference type="PANTHER" id="PTHR43797">
    <property type="entry name" value="HOMOCYSTEINE/CYSTEINE SYNTHASE"/>
    <property type="match status" value="1"/>
</dbReference>
<dbReference type="GO" id="GO:0003961">
    <property type="term" value="F:O-acetylhomoserine aminocarboxypropyltransferase activity"/>
    <property type="evidence" value="ECO:0007669"/>
    <property type="project" value="TreeGrafter"/>
</dbReference>
<dbReference type="InterPro" id="IPR000277">
    <property type="entry name" value="Cys/Met-Metab_PyrdxlP-dep_enz"/>
</dbReference>
<comment type="similarity">
    <text evidence="2 6">Belongs to the trans-sulfuration enzymes family.</text>
</comment>
<evidence type="ECO:0000256" key="3">
    <source>
        <dbReference type="ARBA" id="ARBA00022679"/>
    </source>
</evidence>
<protein>
    <submittedName>
        <fullName evidence="7">O-acetylhomoserine aminocarboxypropyltransferase/cysteine synthase</fullName>
    </submittedName>
</protein>
<evidence type="ECO:0000313" key="7">
    <source>
        <dbReference type="EMBL" id="MBM3225379.1"/>
    </source>
</evidence>
<dbReference type="Gene3D" id="3.90.1150.10">
    <property type="entry name" value="Aspartate Aminotransferase, domain 1"/>
    <property type="match status" value="1"/>
</dbReference>
<dbReference type="GO" id="GO:0004124">
    <property type="term" value="F:cysteine synthase activity"/>
    <property type="evidence" value="ECO:0007669"/>
    <property type="project" value="TreeGrafter"/>
</dbReference>
<reference evidence="7" key="1">
    <citation type="submission" date="2019-03" db="EMBL/GenBank/DDBJ databases">
        <title>Lake Tanganyika Metagenome-Assembled Genomes (MAGs).</title>
        <authorList>
            <person name="Tran P."/>
        </authorList>
    </citation>
    <scope>NUCLEOTIDE SEQUENCE</scope>
    <source>
        <strain evidence="7">K_DeepCast_65m_m2_066</strain>
    </source>
</reference>
<evidence type="ECO:0000256" key="6">
    <source>
        <dbReference type="RuleBase" id="RU362118"/>
    </source>
</evidence>
<dbReference type="Gene3D" id="3.40.640.10">
    <property type="entry name" value="Type I PLP-dependent aspartate aminotransferase-like (Major domain)"/>
    <property type="match status" value="1"/>
</dbReference>
<evidence type="ECO:0000256" key="5">
    <source>
        <dbReference type="PIRSR" id="PIRSR001434-2"/>
    </source>
</evidence>
<evidence type="ECO:0000256" key="2">
    <source>
        <dbReference type="ARBA" id="ARBA00009077"/>
    </source>
</evidence>
<evidence type="ECO:0000313" key="8">
    <source>
        <dbReference type="Proteomes" id="UP000712673"/>
    </source>
</evidence>
<dbReference type="GO" id="GO:0030170">
    <property type="term" value="F:pyridoxal phosphate binding"/>
    <property type="evidence" value="ECO:0007669"/>
    <property type="project" value="InterPro"/>
</dbReference>
<organism evidence="7 8">
    <name type="scientific">Tectimicrobiota bacterium</name>
    <dbReference type="NCBI Taxonomy" id="2528274"/>
    <lineage>
        <taxon>Bacteria</taxon>
        <taxon>Pseudomonadati</taxon>
        <taxon>Nitrospinota/Tectimicrobiota group</taxon>
        <taxon>Candidatus Tectimicrobiota</taxon>
    </lineage>
</organism>
<dbReference type="FunFam" id="3.40.640.10:FF:000035">
    <property type="entry name" value="O-succinylhomoserine sulfhydrylase"/>
    <property type="match status" value="1"/>
</dbReference>
<dbReference type="EMBL" id="VGLS01000557">
    <property type="protein sequence ID" value="MBM3225379.1"/>
    <property type="molecule type" value="Genomic_DNA"/>
</dbReference>
<name>A0A937W1U4_UNCTE</name>
<dbReference type="GO" id="GO:0071269">
    <property type="term" value="P:L-homocysteine biosynthetic process"/>
    <property type="evidence" value="ECO:0007669"/>
    <property type="project" value="TreeGrafter"/>
</dbReference>
<accession>A0A937W1U4</accession>
<feature type="modified residue" description="N6-(pyridoxal phosphate)lysine" evidence="5">
    <location>
        <position position="198"/>
    </location>
</feature>
<dbReference type="NCBIfam" id="TIGR01326">
    <property type="entry name" value="OAH_OAS_sulfhy"/>
    <property type="match status" value="1"/>
</dbReference>
<dbReference type="Pfam" id="PF01053">
    <property type="entry name" value="Cys_Met_Meta_PP"/>
    <property type="match status" value="1"/>
</dbReference>
<keyword evidence="3" id="KW-0808">Transferase</keyword>
<gene>
    <name evidence="7" type="ORF">FJZ47_16465</name>
</gene>
<dbReference type="InterPro" id="IPR054542">
    <property type="entry name" value="Cys_met_metab_PP"/>
</dbReference>
<dbReference type="GO" id="GO:0019346">
    <property type="term" value="P:transsulfuration"/>
    <property type="evidence" value="ECO:0007669"/>
    <property type="project" value="InterPro"/>
</dbReference>
<dbReference type="InterPro" id="IPR015422">
    <property type="entry name" value="PyrdxlP-dep_Trfase_small"/>
</dbReference>
<dbReference type="CDD" id="cd00614">
    <property type="entry name" value="CGS_like"/>
    <property type="match status" value="1"/>
</dbReference>
<evidence type="ECO:0000256" key="4">
    <source>
        <dbReference type="ARBA" id="ARBA00022898"/>
    </source>
</evidence>
<dbReference type="PIRSF" id="PIRSF001434">
    <property type="entry name" value="CGS"/>
    <property type="match status" value="1"/>
</dbReference>
<proteinExistence type="inferred from homology"/>
<dbReference type="Proteomes" id="UP000712673">
    <property type="component" value="Unassembled WGS sequence"/>
</dbReference>
<sequence>MLHAGQTPDPTTGARAMPIYQTTSFVFEDTEHAAHLFALNKFGNIYTRISNPTTAAFEERVASLEGGVGALATASGQAAQLVALTTLLQAGDEMVSSSTLYGGTYNQFALTFKRFGITVHFVDAADPENFRRAITPKTKLLYGETIGNPKADVFDIQAVADIAHEHHLPLVIDNTFASPYLCRPFEHGADIVLHSATKFIGGHGTCIGGIIVDGGTFHWDNGTFPEMVEPSPGYHGMRYWETFGNFTFIMKARVEMMRDLGACLSPFNAFLFLQGLETLSLRMDRHVQNTMAIAKWLHEHRFVSWVNYAGLPDSPYYTRAQKYLPKGPGAIFTFGIKGGRAAGRRFIEAVKIHSHLANVGDAKSLVIHPGSTTHQQLTDEEQVTAGISPDMIRISIGLESLDDLLWDLDQALTASQKDS</sequence>
<dbReference type="InterPro" id="IPR015421">
    <property type="entry name" value="PyrdxlP-dep_Trfase_major"/>
</dbReference>
<keyword evidence="4 5" id="KW-0663">Pyridoxal phosphate</keyword>
<dbReference type="AlphaFoldDB" id="A0A937W1U4"/>
<evidence type="ECO:0000256" key="1">
    <source>
        <dbReference type="ARBA" id="ARBA00001933"/>
    </source>
</evidence>